<gene>
    <name evidence="1" type="ORF">E2C01_023807</name>
</gene>
<sequence>MAPSVRPDNLRSQREALTMVLTARLRPPGAMAGLGFMVAFTAAINNSTQPTQAEPQVVHKYMSSSTQCRAAGMTGLLGHSTSRAFDAGAALNRCTHYFHHYFRFMCEGKLSNIDTENILQDSCKIYEELLILLAVKSSCAVCSHHHSPLPPLSSTAAADLSPPLVSFPCVFR</sequence>
<dbReference type="EMBL" id="VSRR010002273">
    <property type="protein sequence ID" value="MPC30540.1"/>
    <property type="molecule type" value="Genomic_DNA"/>
</dbReference>
<accession>A0A5B7E8X4</accession>
<name>A0A5B7E8X4_PORTR</name>
<organism evidence="1 2">
    <name type="scientific">Portunus trituberculatus</name>
    <name type="common">Swimming crab</name>
    <name type="synonym">Neptunus trituberculatus</name>
    <dbReference type="NCBI Taxonomy" id="210409"/>
    <lineage>
        <taxon>Eukaryota</taxon>
        <taxon>Metazoa</taxon>
        <taxon>Ecdysozoa</taxon>
        <taxon>Arthropoda</taxon>
        <taxon>Crustacea</taxon>
        <taxon>Multicrustacea</taxon>
        <taxon>Malacostraca</taxon>
        <taxon>Eumalacostraca</taxon>
        <taxon>Eucarida</taxon>
        <taxon>Decapoda</taxon>
        <taxon>Pleocyemata</taxon>
        <taxon>Brachyura</taxon>
        <taxon>Eubrachyura</taxon>
        <taxon>Portunoidea</taxon>
        <taxon>Portunidae</taxon>
        <taxon>Portuninae</taxon>
        <taxon>Portunus</taxon>
    </lineage>
</organism>
<keyword evidence="2" id="KW-1185">Reference proteome</keyword>
<proteinExistence type="predicted"/>
<evidence type="ECO:0000313" key="1">
    <source>
        <dbReference type="EMBL" id="MPC30540.1"/>
    </source>
</evidence>
<evidence type="ECO:0000313" key="2">
    <source>
        <dbReference type="Proteomes" id="UP000324222"/>
    </source>
</evidence>
<reference evidence="1 2" key="1">
    <citation type="submission" date="2019-05" db="EMBL/GenBank/DDBJ databases">
        <title>Another draft genome of Portunus trituberculatus and its Hox gene families provides insights of decapod evolution.</title>
        <authorList>
            <person name="Jeong J.-H."/>
            <person name="Song I."/>
            <person name="Kim S."/>
            <person name="Choi T."/>
            <person name="Kim D."/>
            <person name="Ryu S."/>
            <person name="Kim W."/>
        </authorList>
    </citation>
    <scope>NUCLEOTIDE SEQUENCE [LARGE SCALE GENOMIC DNA]</scope>
    <source>
        <tissue evidence="1">Muscle</tissue>
    </source>
</reference>
<dbReference type="AlphaFoldDB" id="A0A5B7E8X4"/>
<comment type="caution">
    <text evidence="1">The sequence shown here is derived from an EMBL/GenBank/DDBJ whole genome shotgun (WGS) entry which is preliminary data.</text>
</comment>
<protein>
    <submittedName>
        <fullName evidence="1">Uncharacterized protein</fullName>
    </submittedName>
</protein>
<dbReference type="Proteomes" id="UP000324222">
    <property type="component" value="Unassembled WGS sequence"/>
</dbReference>